<dbReference type="PROSITE" id="PS50082">
    <property type="entry name" value="WD_REPEATS_2"/>
    <property type="match status" value="1"/>
</dbReference>
<dbReference type="InterPro" id="IPR011047">
    <property type="entry name" value="Quinoprotein_ADH-like_sf"/>
</dbReference>
<feature type="repeat" description="WD" evidence="3">
    <location>
        <begin position="756"/>
        <end position="778"/>
    </location>
</feature>
<sequence>MSLALTTSVTRPLVIDLTESPSSSPSIPTPTRLILSNGAPRPHELPVPHDEGPVLKKRRMNQVLPHVSRAVKALSAREYKMEDIAVQALASFIGDSTSDLALYVEDERAAALRAESIVRNLASLPRYQLQSARALTSDVSFIDTTLYSSTLAVATAAPPRPAVSPPASILKRPSCFQQRNKPLVWKRPLNTPDVASLNPWFKLQARPYQTAIDRQRIARGTESLSRSQKLQVPEPTVYHVDFTPDEVANIIANVSKYLSEKVPSTIESLTRLSHQYNIPTLVGDSIPHRTTEDVRNFCTDLLAGNATDSNQGRILTLEQNADDSVRKESKRMGRMASLLLAREIEGNRGFGKMRRYENFQNEFRKTLEDDLTLIAEFTNCAGDIATTTWVPDNNVICGTTNHSDTHNQQYNKPGNLLLCSASRGELRAFPDHRIPRPIVEKGENSTEAMRQSQDPWLYSSVVSSDYDTVSELAYTSGFDRTVKVWKVCKTGESMTALATWHLEGNVNFVSVTKDGSGRVATAADVPSEAVRIYTVKRDDIANSPYVSFSCSRTDADGSDKWAYFPATMQWGRSPGTHNILAVGYSPRSLTGDDHDIPEDKRGSGEVTLWDADKGCRLSVTTATTSNFFEIVWHPTLPCFVAATTPVGLKVDYGVRTQIHLFRRDNNRQDGGYQEYQNLDCYAADINELTFMPNSPRHAYVTAGCTDGNVYVWDTAQGDKPIHVLKHGHPVDDFHEDREKEDTGVKFTAWGITPDRFYTGSSDGVVKVWNVRNQRKPFVRDLVVAPGPISCGAFSPDSSKLVIGDATGRVFVFSLDKRDASEKHYTTLPLSGRRIRRPIPYISHPEPPPPERDTDRDAMDVDDADTSIAAIARSTYLDTKQLLLHPNPVIGAIQGPNYISTNLFRFDAHLNNDPTAPLLPSYERQQRESIASSRGTRSRSLRRLRTPGLPDKSLTFRHETNKGLDFDVSMLEDGELESLLRAGAELRVDDDEDWGFRYEEVLEDDA</sequence>
<comment type="similarity">
    <text evidence="1">Belongs to the WD repeat LST8 family.</text>
</comment>
<dbReference type="Pfam" id="PF00400">
    <property type="entry name" value="WD40"/>
    <property type="match status" value="1"/>
</dbReference>
<dbReference type="InterPro" id="IPR037588">
    <property type="entry name" value="MLST8"/>
</dbReference>
<name>A0ABR0T1D3_9HYPO</name>
<dbReference type="InterPro" id="IPR001680">
    <property type="entry name" value="WD40_rpt"/>
</dbReference>
<dbReference type="EMBL" id="JAVFKD010000001">
    <property type="protein sequence ID" value="KAK5997830.1"/>
    <property type="molecule type" value="Genomic_DNA"/>
</dbReference>
<dbReference type="PANTHER" id="PTHR19842:SF2">
    <property type="entry name" value="WD REPEAT PROTEIN (AFU_ORTHOLOGUE AFUA_5G04300)"/>
    <property type="match status" value="1"/>
</dbReference>
<dbReference type="Proteomes" id="UP001338125">
    <property type="component" value="Unassembled WGS sequence"/>
</dbReference>
<dbReference type="InterPro" id="IPR015943">
    <property type="entry name" value="WD40/YVTN_repeat-like_dom_sf"/>
</dbReference>
<gene>
    <name evidence="5" type="ORF">PT974_00193</name>
</gene>
<reference evidence="5 6" key="1">
    <citation type="submission" date="2024-01" db="EMBL/GenBank/DDBJ databases">
        <title>Complete genome of Cladobotryum mycophilum ATHUM6906.</title>
        <authorList>
            <person name="Christinaki A.C."/>
            <person name="Myridakis A.I."/>
            <person name="Kouvelis V.N."/>
        </authorList>
    </citation>
    <scope>NUCLEOTIDE SEQUENCE [LARGE SCALE GENOMIC DNA]</scope>
    <source>
        <strain evidence="5 6">ATHUM6906</strain>
    </source>
</reference>
<dbReference type="SMART" id="SM00320">
    <property type="entry name" value="WD40"/>
    <property type="match status" value="4"/>
</dbReference>
<organism evidence="5 6">
    <name type="scientific">Cladobotryum mycophilum</name>
    <dbReference type="NCBI Taxonomy" id="491253"/>
    <lineage>
        <taxon>Eukaryota</taxon>
        <taxon>Fungi</taxon>
        <taxon>Dikarya</taxon>
        <taxon>Ascomycota</taxon>
        <taxon>Pezizomycotina</taxon>
        <taxon>Sordariomycetes</taxon>
        <taxon>Hypocreomycetidae</taxon>
        <taxon>Hypocreales</taxon>
        <taxon>Hypocreaceae</taxon>
        <taxon>Cladobotryum</taxon>
    </lineage>
</organism>
<evidence type="ECO:0000256" key="1">
    <source>
        <dbReference type="ARBA" id="ARBA00009890"/>
    </source>
</evidence>
<evidence type="ECO:0000256" key="2">
    <source>
        <dbReference type="ARBA" id="ARBA00018867"/>
    </source>
</evidence>
<keyword evidence="3" id="KW-0853">WD repeat</keyword>
<feature type="region of interest" description="Disordered" evidence="4">
    <location>
        <begin position="837"/>
        <end position="856"/>
    </location>
</feature>
<dbReference type="SUPFAM" id="SSF50998">
    <property type="entry name" value="Quinoprotein alcohol dehydrogenase-like"/>
    <property type="match status" value="1"/>
</dbReference>
<proteinExistence type="inferred from homology"/>
<dbReference type="PANTHER" id="PTHR19842">
    <property type="entry name" value="G BETA-LIKE PROTEIN GBL"/>
    <property type="match status" value="1"/>
</dbReference>
<protein>
    <recommendedName>
        <fullName evidence="2">Target of rapamycin complex subunit LST8</fullName>
    </recommendedName>
</protein>
<evidence type="ECO:0000313" key="5">
    <source>
        <dbReference type="EMBL" id="KAK5997830.1"/>
    </source>
</evidence>
<dbReference type="Gene3D" id="2.130.10.10">
    <property type="entry name" value="YVTN repeat-like/Quinoprotein amine dehydrogenase"/>
    <property type="match status" value="1"/>
</dbReference>
<evidence type="ECO:0000256" key="4">
    <source>
        <dbReference type="SAM" id="MobiDB-lite"/>
    </source>
</evidence>
<keyword evidence="6" id="KW-1185">Reference proteome</keyword>
<accession>A0ABR0T1D3</accession>
<evidence type="ECO:0000313" key="6">
    <source>
        <dbReference type="Proteomes" id="UP001338125"/>
    </source>
</evidence>
<comment type="caution">
    <text evidence="5">The sequence shown here is derived from an EMBL/GenBank/DDBJ whole genome shotgun (WGS) entry which is preliminary data.</text>
</comment>
<evidence type="ECO:0000256" key="3">
    <source>
        <dbReference type="PROSITE-ProRule" id="PRU00221"/>
    </source>
</evidence>